<gene>
    <name evidence="1" type="ORF">Lsha_1382</name>
</gene>
<dbReference type="Proteomes" id="UP000054600">
    <property type="component" value="Unassembled WGS sequence"/>
</dbReference>
<reference evidence="1 2" key="1">
    <citation type="submission" date="2015-11" db="EMBL/GenBank/DDBJ databases">
        <title>Genomic analysis of 38 Legionella species identifies large and diverse effector repertoires.</title>
        <authorList>
            <person name="Burstein D."/>
            <person name="Amaro F."/>
            <person name="Zusman T."/>
            <person name="Lifshitz Z."/>
            <person name="Cohen O."/>
            <person name="Gilbert J.A."/>
            <person name="Pupko T."/>
            <person name="Shuman H.A."/>
            <person name="Segal G."/>
        </authorList>
    </citation>
    <scope>NUCLEOTIDE SEQUENCE [LARGE SCALE GENOMIC DNA]</scope>
    <source>
        <strain evidence="1 2">ATCC 49655</strain>
    </source>
</reference>
<dbReference type="RefSeq" id="WP_018578648.1">
    <property type="nucleotide sequence ID" value="NZ_KB892437.1"/>
</dbReference>
<dbReference type="Gene3D" id="3.40.50.720">
    <property type="entry name" value="NAD(P)-binding Rossmann-like Domain"/>
    <property type="match status" value="1"/>
</dbReference>
<name>A0A0W0YVX3_9GAMM</name>
<dbReference type="InterPro" id="IPR035985">
    <property type="entry name" value="Ubiquitin-activating_enz"/>
</dbReference>
<dbReference type="PATRIC" id="fig|1122169.6.peg.1591"/>
<protein>
    <submittedName>
        <fullName evidence="1">Uncharacterized protein</fullName>
    </submittedName>
</protein>
<comment type="caution">
    <text evidence="1">The sequence shown here is derived from an EMBL/GenBank/DDBJ whole genome shotgun (WGS) entry which is preliminary data.</text>
</comment>
<accession>A0A0W0YVX3</accession>
<dbReference type="GO" id="GO:0008641">
    <property type="term" value="F:ubiquitin-like modifier activating enzyme activity"/>
    <property type="evidence" value="ECO:0007669"/>
    <property type="project" value="InterPro"/>
</dbReference>
<proteinExistence type="predicted"/>
<dbReference type="NCBIfam" id="TIGR03882">
    <property type="entry name" value="cyclo_dehyd_2"/>
    <property type="match status" value="1"/>
</dbReference>
<keyword evidence="2" id="KW-1185">Reference proteome</keyword>
<organism evidence="1 2">
    <name type="scientific">Legionella shakespearei DSM 23087</name>
    <dbReference type="NCBI Taxonomy" id="1122169"/>
    <lineage>
        <taxon>Bacteria</taxon>
        <taxon>Pseudomonadati</taxon>
        <taxon>Pseudomonadota</taxon>
        <taxon>Gammaproteobacteria</taxon>
        <taxon>Legionellales</taxon>
        <taxon>Legionellaceae</taxon>
        <taxon>Legionella</taxon>
    </lineage>
</organism>
<evidence type="ECO:0000313" key="1">
    <source>
        <dbReference type="EMBL" id="KTD60971.1"/>
    </source>
</evidence>
<dbReference type="EMBL" id="LNYW01000040">
    <property type="protein sequence ID" value="KTD60971.1"/>
    <property type="molecule type" value="Genomic_DNA"/>
</dbReference>
<evidence type="ECO:0000313" key="2">
    <source>
        <dbReference type="Proteomes" id="UP000054600"/>
    </source>
</evidence>
<dbReference type="SUPFAM" id="SSF69572">
    <property type="entry name" value="Activating enzymes of the ubiquitin-like proteins"/>
    <property type="match status" value="1"/>
</dbReference>
<dbReference type="InterPro" id="IPR022291">
    <property type="entry name" value="Bacteriocin_synth_cyclodeHase"/>
</dbReference>
<dbReference type="STRING" id="1122169.Lsha_1382"/>
<sequence>MYYPKIKSQFSVIFHDANHIEIRDCCLESRSHYLNDDENTGLLSKVIALFDGKSSVDEIADATDTSPEQICGLIDELAQLDLLADGSESLLDYYSSLYNSTLNRYSSSNKVLKDIVLFGDNEITKAVSYILKDELAAEVLSISNAPKSMTETLASLSENDFFDAFAIEKTCSLFSDLSGKYVLYAQDRMNPVRAHYFNIICRKLKVTWLPVSIDGPYLFIGPTITPQGSPCYDCFEQRALMNLKYKENYLSYKKAIANGNVLLPAMPLHKVISHIAASYASQEILNFSILGTTFTQRKVFSIYIPTMEFKYNEVQPLASCDTCGSVHHRDNQQLYFDVQALLQDE</sequence>
<dbReference type="OrthoDB" id="2379922at2"/>
<dbReference type="AlphaFoldDB" id="A0A0W0YVX3"/>